<dbReference type="Proteomes" id="UP000805193">
    <property type="component" value="Unassembled WGS sequence"/>
</dbReference>
<dbReference type="EMBL" id="JABSTQ010002850">
    <property type="protein sequence ID" value="KAG0443828.1"/>
    <property type="molecule type" value="Genomic_DNA"/>
</dbReference>
<comment type="caution">
    <text evidence="1">The sequence shown here is derived from an EMBL/GenBank/DDBJ whole genome shotgun (WGS) entry which is preliminary data.</text>
</comment>
<name>A0AC60QVX3_IXOPE</name>
<organism evidence="1 2">
    <name type="scientific">Ixodes persulcatus</name>
    <name type="common">Taiga tick</name>
    <dbReference type="NCBI Taxonomy" id="34615"/>
    <lineage>
        <taxon>Eukaryota</taxon>
        <taxon>Metazoa</taxon>
        <taxon>Ecdysozoa</taxon>
        <taxon>Arthropoda</taxon>
        <taxon>Chelicerata</taxon>
        <taxon>Arachnida</taxon>
        <taxon>Acari</taxon>
        <taxon>Parasitiformes</taxon>
        <taxon>Ixodida</taxon>
        <taxon>Ixodoidea</taxon>
        <taxon>Ixodidae</taxon>
        <taxon>Ixodinae</taxon>
        <taxon>Ixodes</taxon>
    </lineage>
</organism>
<accession>A0AC60QVX3</accession>
<evidence type="ECO:0000313" key="1">
    <source>
        <dbReference type="EMBL" id="KAG0443828.1"/>
    </source>
</evidence>
<reference evidence="1 2" key="1">
    <citation type="journal article" date="2020" name="Cell">
        <title>Large-Scale Comparative Analyses of Tick Genomes Elucidate Their Genetic Diversity and Vector Capacities.</title>
        <authorList>
            <consortium name="Tick Genome and Microbiome Consortium (TIGMIC)"/>
            <person name="Jia N."/>
            <person name="Wang J."/>
            <person name="Shi W."/>
            <person name="Du L."/>
            <person name="Sun Y."/>
            <person name="Zhan W."/>
            <person name="Jiang J.F."/>
            <person name="Wang Q."/>
            <person name="Zhang B."/>
            <person name="Ji P."/>
            <person name="Bell-Sakyi L."/>
            <person name="Cui X.M."/>
            <person name="Yuan T.T."/>
            <person name="Jiang B.G."/>
            <person name="Yang W.F."/>
            <person name="Lam T.T."/>
            <person name="Chang Q.C."/>
            <person name="Ding S.J."/>
            <person name="Wang X.J."/>
            <person name="Zhu J.G."/>
            <person name="Ruan X.D."/>
            <person name="Zhao L."/>
            <person name="Wei J.T."/>
            <person name="Ye R.Z."/>
            <person name="Que T.C."/>
            <person name="Du C.H."/>
            <person name="Zhou Y.H."/>
            <person name="Cheng J.X."/>
            <person name="Dai P.F."/>
            <person name="Guo W.B."/>
            <person name="Han X.H."/>
            <person name="Huang E.J."/>
            <person name="Li L.F."/>
            <person name="Wei W."/>
            <person name="Gao Y.C."/>
            <person name="Liu J.Z."/>
            <person name="Shao H.Z."/>
            <person name="Wang X."/>
            <person name="Wang C.C."/>
            <person name="Yang T.C."/>
            <person name="Huo Q.B."/>
            <person name="Li W."/>
            <person name="Chen H.Y."/>
            <person name="Chen S.E."/>
            <person name="Zhou L.G."/>
            <person name="Ni X.B."/>
            <person name="Tian J.H."/>
            <person name="Sheng Y."/>
            <person name="Liu T."/>
            <person name="Pan Y.S."/>
            <person name="Xia L.Y."/>
            <person name="Li J."/>
            <person name="Zhao F."/>
            <person name="Cao W.C."/>
        </authorList>
    </citation>
    <scope>NUCLEOTIDE SEQUENCE [LARGE SCALE GENOMIC DNA]</scope>
    <source>
        <strain evidence="1">Iper-2018</strain>
    </source>
</reference>
<evidence type="ECO:0000313" key="2">
    <source>
        <dbReference type="Proteomes" id="UP000805193"/>
    </source>
</evidence>
<sequence length="739" mass="81809">MAITTPPFLPQRSLEELHVTSIFGLQGFHPVSLADAPRNAPTVKMRLDLLQMLPLDNKVLQHTSLLGLQPSDVESEVRSLRYLASQLPQVLESDHVSSLVDEWHLLRCDSANSLQLMEDGRIDTRWATVFQQKCAAGQQKYPLLSRLVKALLSLPHGNADCERGFSENKHLLEGRASLCIAGINGLRQVKTYLQRYDGDATKVPLSPDLLRSVKRARARYEERIGSREADMKRKKPDSAQVDADNSHDKRLKKQLEERGDTLPAHAMIGLIHHSVKPLVPRLLQCLKCFRNGHIAAACPNDAICPKCSQQHGDESCASPQKCMNCHQARAATSPDCPRLKTERETCQVKSRQNVTFLEAAKTAIPENDGRDPTAIDTGTHTYCKVTQGTAPNPAEGTSNPRRLSGAEALLNRTQTAAAGSTAAFVRIPHHTEESPLLGEHSGDQTQRAPTALQWSAKGLITKQSEVSLFLQRYPSPVLSLASFRIGGPTALGAPNSLGHRNGHAQKFCACALGRPKLFGAPKAMKLELAPDTRASNHFPIGITVRGCQITTKVRKSCDNWNVFFTALDLSQGDIPSAITAAIKKATKTTNISEWLREPDLMYLSLAVERTRAQRRFLKMDLAHDKSDFNKISAKLRRHAKSIIRNRWALLCKNTDSHTSMTKLWNILGAMTEKGRSRHSLQTLALSSNKSAEESEEDFQQQLTPFYERRMLAKAERGMSDQPPPPVLDRRRRLSTGGGG</sequence>
<gene>
    <name evidence="1" type="ORF">HPB47_014484</name>
</gene>
<protein>
    <submittedName>
        <fullName evidence="1">Uncharacterized protein</fullName>
    </submittedName>
</protein>
<proteinExistence type="predicted"/>
<keyword evidence="2" id="KW-1185">Reference proteome</keyword>